<evidence type="ECO:0008006" key="5">
    <source>
        <dbReference type="Google" id="ProtNLM"/>
    </source>
</evidence>
<feature type="region of interest" description="Disordered" evidence="2">
    <location>
        <begin position="431"/>
        <end position="461"/>
    </location>
</feature>
<dbReference type="Proteomes" id="UP001500851">
    <property type="component" value="Unassembled WGS sequence"/>
</dbReference>
<keyword evidence="1" id="KW-0175">Coiled coil</keyword>
<dbReference type="InterPro" id="IPR008863">
    <property type="entry name" value="Toxic_anion-R_TelA"/>
</dbReference>
<dbReference type="EMBL" id="BAAAOB010000001">
    <property type="protein sequence ID" value="GAA1786209.1"/>
    <property type="molecule type" value="Genomic_DNA"/>
</dbReference>
<organism evidence="3 4">
    <name type="scientific">Leucobacter iarius</name>
    <dbReference type="NCBI Taxonomy" id="333963"/>
    <lineage>
        <taxon>Bacteria</taxon>
        <taxon>Bacillati</taxon>
        <taxon>Actinomycetota</taxon>
        <taxon>Actinomycetes</taxon>
        <taxon>Micrococcales</taxon>
        <taxon>Microbacteriaceae</taxon>
        <taxon>Leucobacter</taxon>
    </lineage>
</organism>
<gene>
    <name evidence="3" type="ORF">GCM10009768_13850</name>
</gene>
<evidence type="ECO:0000256" key="1">
    <source>
        <dbReference type="SAM" id="Coils"/>
    </source>
</evidence>
<name>A0ABP4XKH4_9MICO</name>
<feature type="coiled-coil region" evidence="1">
    <location>
        <begin position="175"/>
        <end position="234"/>
    </location>
</feature>
<reference evidence="4" key="1">
    <citation type="journal article" date="2019" name="Int. J. Syst. Evol. Microbiol.">
        <title>The Global Catalogue of Microorganisms (GCM) 10K type strain sequencing project: providing services to taxonomists for standard genome sequencing and annotation.</title>
        <authorList>
            <consortium name="The Broad Institute Genomics Platform"/>
            <consortium name="The Broad Institute Genome Sequencing Center for Infectious Disease"/>
            <person name="Wu L."/>
            <person name="Ma J."/>
        </authorList>
    </citation>
    <scope>NUCLEOTIDE SEQUENCE [LARGE SCALE GENOMIC DNA]</scope>
    <source>
        <strain evidence="4">JCM 14736</strain>
    </source>
</reference>
<proteinExistence type="predicted"/>
<evidence type="ECO:0000313" key="4">
    <source>
        <dbReference type="Proteomes" id="UP001500851"/>
    </source>
</evidence>
<sequence>MTDSTGTEPTISVDFAQLLEPADTRAAEVPGSALEAAVAEAPASDIESAAKTPADAVFKFRSLLTEQQLADLQRGAPALAQKFVADVNQIVTFGGPVMQKLNSASVQLLDAQRNIRVPEADAIVNDMLRTMDGFEKKWRSQKLEDAANAIVGWFKKGKYTLSTMIRESKPISDKIDLAEVKLQEMENALADNIARGQLLHAQTLEHMDDVVAVLAALEQVIEVLRTEFDEADTALRMAETAGTESTTYQGKAISVSELREIQSNLSLVLSETEKTWADWRSQFFLGFAHAPATRNLVVTTFALRRRLATFRTMGLPSARQSLALWQQAAFAREGAEMGASIQKGTNKLIQGAFAETAKSVEAVANASQMPVITEETIWAVIDSVKAQCAAIVEADRAGRALRARNIQALERGESVIEDAVVASQRAVANGSRGDAAGSVTRGSGAGSTTDPGADLLGKLTS</sequence>
<dbReference type="RefSeq" id="WP_344030906.1">
    <property type="nucleotide sequence ID" value="NZ_BAAAOB010000001.1"/>
</dbReference>
<protein>
    <recommendedName>
        <fullName evidence="5">Toxic anion resistance protein</fullName>
    </recommendedName>
</protein>
<evidence type="ECO:0000256" key="2">
    <source>
        <dbReference type="SAM" id="MobiDB-lite"/>
    </source>
</evidence>
<comment type="caution">
    <text evidence="3">The sequence shown here is derived from an EMBL/GenBank/DDBJ whole genome shotgun (WGS) entry which is preliminary data.</text>
</comment>
<keyword evidence="4" id="KW-1185">Reference proteome</keyword>
<dbReference type="Pfam" id="PF05816">
    <property type="entry name" value="TelA"/>
    <property type="match status" value="1"/>
</dbReference>
<accession>A0ABP4XKH4</accession>
<evidence type="ECO:0000313" key="3">
    <source>
        <dbReference type="EMBL" id="GAA1786209.1"/>
    </source>
</evidence>